<reference evidence="8 9" key="1">
    <citation type="submission" date="2020-08" db="EMBL/GenBank/DDBJ databases">
        <title>Plant Genome Project.</title>
        <authorList>
            <person name="Zhang R.-G."/>
        </authorList>
    </citation>
    <scope>NUCLEOTIDE SEQUENCE [LARGE SCALE GENOMIC DNA]</scope>
    <source>
        <tissue evidence="8">Rhizome</tissue>
    </source>
</reference>
<dbReference type="InterPro" id="IPR036312">
    <property type="entry name" value="Bifun_inhib/LTP/seed_sf"/>
</dbReference>
<feature type="signal peptide" evidence="6">
    <location>
        <begin position="1"/>
        <end position="26"/>
    </location>
</feature>
<dbReference type="AlphaFoldDB" id="A0A8J5LTS7"/>
<evidence type="ECO:0000259" key="7">
    <source>
        <dbReference type="SMART" id="SM00499"/>
    </source>
</evidence>
<evidence type="ECO:0000256" key="2">
    <source>
        <dbReference type="ARBA" id="ARBA00022729"/>
    </source>
</evidence>
<dbReference type="Proteomes" id="UP000734854">
    <property type="component" value="Unassembled WGS sequence"/>
</dbReference>
<comment type="similarity">
    <text evidence="1">Belongs to the plant LTP family.</text>
</comment>
<dbReference type="Pfam" id="PF14368">
    <property type="entry name" value="LTP_2"/>
    <property type="match status" value="1"/>
</dbReference>
<protein>
    <recommendedName>
        <fullName evidence="7">Bifunctional inhibitor/plant lipid transfer protein/seed storage helical domain-containing protein</fullName>
    </recommendedName>
</protein>
<proteinExistence type="inferred from homology"/>
<evidence type="ECO:0000313" key="9">
    <source>
        <dbReference type="Proteomes" id="UP000734854"/>
    </source>
</evidence>
<dbReference type="Gene3D" id="1.10.110.10">
    <property type="entry name" value="Plant lipid-transfer and hydrophobic proteins"/>
    <property type="match status" value="1"/>
</dbReference>
<evidence type="ECO:0000256" key="4">
    <source>
        <dbReference type="ARBA" id="ARBA00023180"/>
    </source>
</evidence>
<dbReference type="CDD" id="cd00010">
    <property type="entry name" value="AAI_LTSS"/>
    <property type="match status" value="1"/>
</dbReference>
<accession>A0A8J5LTS7</accession>
<dbReference type="PRINTS" id="PR00382">
    <property type="entry name" value="LIPIDTRNSFER"/>
</dbReference>
<keyword evidence="2 6" id="KW-0732">Signal</keyword>
<keyword evidence="4" id="KW-0325">Glycoprotein</keyword>
<evidence type="ECO:0000256" key="3">
    <source>
        <dbReference type="ARBA" id="ARBA00023157"/>
    </source>
</evidence>
<dbReference type="InterPro" id="IPR016140">
    <property type="entry name" value="Bifunc_inhib/LTP/seed_store"/>
</dbReference>
<keyword evidence="3" id="KW-1015">Disulfide bond</keyword>
<name>A0A8J5LTS7_ZINOF</name>
<feature type="region of interest" description="Disordered" evidence="5">
    <location>
        <begin position="149"/>
        <end position="170"/>
    </location>
</feature>
<evidence type="ECO:0000313" key="8">
    <source>
        <dbReference type="EMBL" id="KAG6534614.1"/>
    </source>
</evidence>
<sequence length="203" mass="21175">MAPLNCKWVVVAAVVAVAVLAPAARSDFASDRAECASQLLGLSTCIQYVQGEAPSPTPDCCSGLKQVTAKSLKCLCMLVKDRNEPQLGIRINVSLALDMPTRCSVPANVSDCPRLLNLPPNSTDAQVFLQFEKDLAARAATGASGFSLEGNNTSGGSRLRGNDVVGGRSSTDVSGSQEIKGCVKLVTGLSLAVSILLHLIVFE</sequence>
<dbReference type="InterPro" id="IPR043325">
    <property type="entry name" value="LTSS"/>
</dbReference>
<evidence type="ECO:0000256" key="6">
    <source>
        <dbReference type="SAM" id="SignalP"/>
    </source>
</evidence>
<keyword evidence="9" id="KW-1185">Reference proteome</keyword>
<dbReference type="GO" id="GO:0008289">
    <property type="term" value="F:lipid binding"/>
    <property type="evidence" value="ECO:0007669"/>
    <property type="project" value="InterPro"/>
</dbReference>
<evidence type="ECO:0000256" key="5">
    <source>
        <dbReference type="SAM" id="MobiDB-lite"/>
    </source>
</evidence>
<dbReference type="InterPro" id="IPR000528">
    <property type="entry name" value="Plant_nsLTP"/>
</dbReference>
<dbReference type="PANTHER" id="PTHR33044">
    <property type="entry name" value="BIFUNCTIONAL INHIBITOR/LIPID-TRANSFER PROTEIN/SEED STORAGE 2S ALBUMIN SUPERFAMILY PROTEIN-RELATED"/>
    <property type="match status" value="1"/>
</dbReference>
<dbReference type="EMBL" id="JACMSC010000002">
    <property type="protein sequence ID" value="KAG6534614.1"/>
    <property type="molecule type" value="Genomic_DNA"/>
</dbReference>
<dbReference type="SMART" id="SM00499">
    <property type="entry name" value="AAI"/>
    <property type="match status" value="1"/>
</dbReference>
<organism evidence="8 9">
    <name type="scientific">Zingiber officinale</name>
    <name type="common">Ginger</name>
    <name type="synonym">Amomum zingiber</name>
    <dbReference type="NCBI Taxonomy" id="94328"/>
    <lineage>
        <taxon>Eukaryota</taxon>
        <taxon>Viridiplantae</taxon>
        <taxon>Streptophyta</taxon>
        <taxon>Embryophyta</taxon>
        <taxon>Tracheophyta</taxon>
        <taxon>Spermatophyta</taxon>
        <taxon>Magnoliopsida</taxon>
        <taxon>Liliopsida</taxon>
        <taxon>Zingiberales</taxon>
        <taxon>Zingiberaceae</taxon>
        <taxon>Zingiber</taxon>
    </lineage>
</organism>
<feature type="chain" id="PRO_5035302042" description="Bifunctional inhibitor/plant lipid transfer protein/seed storage helical domain-containing protein" evidence="6">
    <location>
        <begin position="27"/>
        <end position="203"/>
    </location>
</feature>
<dbReference type="SUPFAM" id="SSF47699">
    <property type="entry name" value="Bifunctional inhibitor/lipid-transfer protein/seed storage 2S albumin"/>
    <property type="match status" value="1"/>
</dbReference>
<comment type="caution">
    <text evidence="8">The sequence shown here is derived from an EMBL/GenBank/DDBJ whole genome shotgun (WGS) entry which is preliminary data.</text>
</comment>
<gene>
    <name evidence="8" type="ORF">ZIOFF_008517</name>
</gene>
<feature type="domain" description="Bifunctional inhibitor/plant lipid transfer protein/seed storage helical" evidence="7">
    <location>
        <begin position="35"/>
        <end position="112"/>
    </location>
</feature>
<evidence type="ECO:0000256" key="1">
    <source>
        <dbReference type="ARBA" id="ARBA00009748"/>
    </source>
</evidence>
<dbReference type="GO" id="GO:0006869">
    <property type="term" value="P:lipid transport"/>
    <property type="evidence" value="ECO:0007669"/>
    <property type="project" value="InterPro"/>
</dbReference>